<feature type="signal peptide" evidence="1">
    <location>
        <begin position="1"/>
        <end position="19"/>
    </location>
</feature>
<evidence type="ECO:0000313" key="3">
    <source>
        <dbReference type="Proteomes" id="UP000013776"/>
    </source>
</evidence>
<protein>
    <submittedName>
        <fullName evidence="2">Uncharacterized protein</fullName>
    </submittedName>
</protein>
<evidence type="ECO:0000256" key="1">
    <source>
        <dbReference type="SAM" id="SignalP"/>
    </source>
</evidence>
<keyword evidence="1" id="KW-0732">Signal</keyword>
<dbReference type="AlphaFoldDB" id="R4XKB0"/>
<dbReference type="EMBL" id="CAHR02000174">
    <property type="protein sequence ID" value="CCG83754.1"/>
    <property type="molecule type" value="Genomic_DNA"/>
</dbReference>
<organism evidence="2 3">
    <name type="scientific">Taphrina deformans (strain PYCC 5710 / ATCC 11124 / CBS 356.35 / IMI 108563 / JCM 9778 / NBRC 8474)</name>
    <name type="common">Peach leaf curl fungus</name>
    <name type="synonym">Lalaria deformans</name>
    <dbReference type="NCBI Taxonomy" id="1097556"/>
    <lineage>
        <taxon>Eukaryota</taxon>
        <taxon>Fungi</taxon>
        <taxon>Dikarya</taxon>
        <taxon>Ascomycota</taxon>
        <taxon>Taphrinomycotina</taxon>
        <taxon>Taphrinomycetes</taxon>
        <taxon>Taphrinales</taxon>
        <taxon>Taphrinaceae</taxon>
        <taxon>Taphrina</taxon>
    </lineage>
</organism>
<proteinExistence type="predicted"/>
<name>R4XKB0_TAPDE</name>
<evidence type="ECO:0000313" key="2">
    <source>
        <dbReference type="EMBL" id="CCG83754.1"/>
    </source>
</evidence>
<dbReference type="VEuPathDB" id="FungiDB:TAPDE_004073"/>
<sequence>MKTNQLALLTLQFLFKASATYFNLFESPTSVFCSVGDLLVSTNAQIQASQAAAFNFDSLSGRIIDSNNKILCRKNAGPSGASYLSFVNCDEIKANKLIWIPATFDLVTPTSGQPYFAPKDQRNWISCGSRGYALCSDDMPSSNGNAADDCVQKTMFARPLPVDDTTKSSLSVLPAATQDLLVGIEQTTQYTVPNSVLHYITRTTTMSIAYHFPTAPAETQIHDQNLFASIEQFATGTPQYLRTVDIPNTVDTSETIDTPDNLATSNAGITSKTESSVMSITQSIQIPRPTPSIYSSHPSSGSVKHSSAITSIIPRTEVMTTTTSTSSSIDSIISPAVLKLTQNLLASVDSTSLDKEVTGTVTTIYDSLPSAVISKAFSTATITIPTGLVTNIQPSDYDNTSVAQTNTLHAMSIDNFASSALKSQSTRTLSPVTTSTLTMSLAPQNLVIDLGNTSEVLVSMNDVTAAHTVLLHASVTTIESRQPSTFTRLLTKTTTVNFIITPSLPVQPTTQKATDIMTTTTTTIIIEPSAIVTFEEPLSGTISSSKVTAAVSTSTTLLNAMPWSNTTLVTEMAAVTTVAASVPYSPTSEATQDPVIQAPSNVSNTTTTAQTPQTSVDSFASSSSSWTLQCASVSMTTLLTFLYTTFA</sequence>
<accession>R4XKB0</accession>
<gene>
    <name evidence="2" type="ORF">TAPDE_004073</name>
</gene>
<feature type="chain" id="PRO_5004373439" evidence="1">
    <location>
        <begin position="20"/>
        <end position="647"/>
    </location>
</feature>
<keyword evidence="3" id="KW-1185">Reference proteome</keyword>
<reference evidence="2 3" key="1">
    <citation type="journal article" date="2013" name="MBio">
        <title>Genome sequencing of the plant pathogen Taphrina deformans, the causal agent of peach leaf curl.</title>
        <authorList>
            <person name="Cisse O.H."/>
            <person name="Almeida J.M.G.C.F."/>
            <person name="Fonseca A."/>
            <person name="Kumar A.A."/>
            <person name="Salojaervi J."/>
            <person name="Overmyer K."/>
            <person name="Hauser P.M."/>
            <person name="Pagni M."/>
        </authorList>
    </citation>
    <scope>NUCLEOTIDE SEQUENCE [LARGE SCALE GENOMIC DNA]</scope>
    <source>
        <strain evidence="3">PYCC 5710 / ATCC 11124 / CBS 356.35 / IMI 108563 / JCM 9778 / NBRC 8474</strain>
    </source>
</reference>
<dbReference type="Proteomes" id="UP000013776">
    <property type="component" value="Unassembled WGS sequence"/>
</dbReference>
<comment type="caution">
    <text evidence="2">The sequence shown here is derived from an EMBL/GenBank/DDBJ whole genome shotgun (WGS) entry which is preliminary data.</text>
</comment>